<feature type="domain" description="ABC transporter" evidence="5">
    <location>
        <begin position="7"/>
        <end position="257"/>
    </location>
</feature>
<dbReference type="Pfam" id="PF08352">
    <property type="entry name" value="oligo_HPY"/>
    <property type="match status" value="1"/>
</dbReference>
<protein>
    <submittedName>
        <fullName evidence="6">ABC transporter ATP-binding protein</fullName>
    </submittedName>
</protein>
<dbReference type="AlphaFoldDB" id="A0A5M3XSE3"/>
<keyword evidence="3" id="KW-0547">Nucleotide-binding</keyword>
<dbReference type="Gene3D" id="3.40.50.300">
    <property type="entry name" value="P-loop containing nucleotide triphosphate hydrolases"/>
    <property type="match status" value="1"/>
</dbReference>
<proteinExistence type="inferred from homology"/>
<gene>
    <name evidence="6" type="ORF">Aple_070730</name>
</gene>
<dbReference type="PANTHER" id="PTHR43776">
    <property type="entry name" value="TRANSPORT ATP-BINDING PROTEIN"/>
    <property type="match status" value="1"/>
</dbReference>
<dbReference type="FunFam" id="3.40.50.300:FF:000016">
    <property type="entry name" value="Oligopeptide ABC transporter ATP-binding component"/>
    <property type="match status" value="1"/>
</dbReference>
<dbReference type="PROSITE" id="PS00211">
    <property type="entry name" value="ABC_TRANSPORTER_1"/>
    <property type="match status" value="1"/>
</dbReference>
<comment type="caution">
    <text evidence="6">The sequence shown here is derived from an EMBL/GenBank/DDBJ whole genome shotgun (WGS) entry which is preliminary data.</text>
</comment>
<dbReference type="InterPro" id="IPR017871">
    <property type="entry name" value="ABC_transporter-like_CS"/>
</dbReference>
<dbReference type="OrthoDB" id="2986442at2"/>
<dbReference type="NCBIfam" id="TIGR01727">
    <property type="entry name" value="oligo_HPY"/>
    <property type="match status" value="1"/>
</dbReference>
<dbReference type="PROSITE" id="PS50893">
    <property type="entry name" value="ABC_TRANSPORTER_2"/>
    <property type="match status" value="1"/>
</dbReference>
<dbReference type="InterPro" id="IPR003439">
    <property type="entry name" value="ABC_transporter-like_ATP-bd"/>
</dbReference>
<keyword evidence="7" id="KW-1185">Reference proteome</keyword>
<keyword evidence="2" id="KW-0813">Transport</keyword>
<reference evidence="6 7" key="1">
    <citation type="submission" date="2019-10" db="EMBL/GenBank/DDBJ databases">
        <title>Whole genome shotgun sequence of Acrocarpospora pleiomorpha NBRC 16267.</title>
        <authorList>
            <person name="Ichikawa N."/>
            <person name="Kimura A."/>
            <person name="Kitahashi Y."/>
            <person name="Komaki H."/>
            <person name="Oguchi A."/>
        </authorList>
    </citation>
    <scope>NUCLEOTIDE SEQUENCE [LARGE SCALE GENOMIC DNA]</scope>
    <source>
        <strain evidence="6 7">NBRC 16267</strain>
    </source>
</reference>
<dbReference type="CDD" id="cd03257">
    <property type="entry name" value="ABC_NikE_OppD_transporters"/>
    <property type="match status" value="1"/>
</dbReference>
<dbReference type="GO" id="GO:0015833">
    <property type="term" value="P:peptide transport"/>
    <property type="evidence" value="ECO:0007669"/>
    <property type="project" value="InterPro"/>
</dbReference>
<dbReference type="EMBL" id="BLAF01000048">
    <property type="protein sequence ID" value="GES24174.1"/>
    <property type="molecule type" value="Genomic_DNA"/>
</dbReference>
<evidence type="ECO:0000313" key="7">
    <source>
        <dbReference type="Proteomes" id="UP000377595"/>
    </source>
</evidence>
<evidence type="ECO:0000256" key="2">
    <source>
        <dbReference type="ARBA" id="ARBA00022448"/>
    </source>
</evidence>
<organism evidence="6 7">
    <name type="scientific">Acrocarpospora pleiomorpha</name>
    <dbReference type="NCBI Taxonomy" id="90975"/>
    <lineage>
        <taxon>Bacteria</taxon>
        <taxon>Bacillati</taxon>
        <taxon>Actinomycetota</taxon>
        <taxon>Actinomycetes</taxon>
        <taxon>Streptosporangiales</taxon>
        <taxon>Streptosporangiaceae</taxon>
        <taxon>Acrocarpospora</taxon>
    </lineage>
</organism>
<evidence type="ECO:0000313" key="6">
    <source>
        <dbReference type="EMBL" id="GES24174.1"/>
    </source>
</evidence>
<sequence length="361" mass="39633">MSDDMLVKVQGLQKHFPVRSGLFGRVTAQVRAVDGVDFEIHRGETLGLVGESGSGKSTTGRAVLRLIEPSAGSVHFDGVDILSLDSGALRRTRARMQMIFQDPYSSLDPQATVADSVGEPLRVHRGLRGRARDDAVVELLETVGLQARHLRRFPYEFSGGQRQRICIARALAPSPDLLVCDEPVSALDVSIQAQVINLLEDIQQEFGIALLFISHDLAVVRHISDRIAVMYLGRIVEIGEAEQVYTQPRHPYTEALLSAIPVPDPVVQRRRDRIVLDGDIPSPLAPPPGCRFHTRCPYAMDVCREVDPPMTQMAGGGVACHLHDRGPRLDGRSVLEIEPRSRAAEPVHALKIPEIRSGGMK</sequence>
<evidence type="ECO:0000256" key="4">
    <source>
        <dbReference type="ARBA" id="ARBA00022840"/>
    </source>
</evidence>
<dbReference type="Proteomes" id="UP000377595">
    <property type="component" value="Unassembled WGS sequence"/>
</dbReference>
<dbReference type="SUPFAM" id="SSF52540">
    <property type="entry name" value="P-loop containing nucleoside triphosphate hydrolases"/>
    <property type="match status" value="1"/>
</dbReference>
<accession>A0A5M3XSE3</accession>
<dbReference type="PANTHER" id="PTHR43776:SF7">
    <property type="entry name" value="D,D-DIPEPTIDE TRANSPORT ATP-BINDING PROTEIN DDPF-RELATED"/>
    <property type="match status" value="1"/>
</dbReference>
<dbReference type="GO" id="GO:0055085">
    <property type="term" value="P:transmembrane transport"/>
    <property type="evidence" value="ECO:0007669"/>
    <property type="project" value="UniProtKB-ARBA"/>
</dbReference>
<dbReference type="GO" id="GO:0016887">
    <property type="term" value="F:ATP hydrolysis activity"/>
    <property type="evidence" value="ECO:0007669"/>
    <property type="project" value="InterPro"/>
</dbReference>
<dbReference type="InterPro" id="IPR027417">
    <property type="entry name" value="P-loop_NTPase"/>
</dbReference>
<evidence type="ECO:0000256" key="1">
    <source>
        <dbReference type="ARBA" id="ARBA00005417"/>
    </source>
</evidence>
<dbReference type="RefSeq" id="WP_155349029.1">
    <property type="nucleotide sequence ID" value="NZ_BAAAHM010000005.1"/>
</dbReference>
<dbReference type="GO" id="GO:0005524">
    <property type="term" value="F:ATP binding"/>
    <property type="evidence" value="ECO:0007669"/>
    <property type="project" value="UniProtKB-KW"/>
</dbReference>
<keyword evidence="4 6" id="KW-0067">ATP-binding</keyword>
<name>A0A5M3XSE3_9ACTN</name>
<dbReference type="InterPro" id="IPR003593">
    <property type="entry name" value="AAA+_ATPase"/>
</dbReference>
<comment type="similarity">
    <text evidence="1">Belongs to the ABC transporter superfamily.</text>
</comment>
<dbReference type="InterPro" id="IPR050319">
    <property type="entry name" value="ABC_transp_ATP-bind"/>
</dbReference>
<dbReference type="SMART" id="SM00382">
    <property type="entry name" value="AAA"/>
    <property type="match status" value="1"/>
</dbReference>
<dbReference type="InterPro" id="IPR013563">
    <property type="entry name" value="Oligopep_ABC_C"/>
</dbReference>
<dbReference type="Pfam" id="PF00005">
    <property type="entry name" value="ABC_tran"/>
    <property type="match status" value="1"/>
</dbReference>
<evidence type="ECO:0000256" key="3">
    <source>
        <dbReference type="ARBA" id="ARBA00022741"/>
    </source>
</evidence>
<evidence type="ECO:0000259" key="5">
    <source>
        <dbReference type="PROSITE" id="PS50893"/>
    </source>
</evidence>